<proteinExistence type="predicted"/>
<evidence type="ECO:0000313" key="2">
    <source>
        <dbReference type="Proteomes" id="UP001591681"/>
    </source>
</evidence>
<dbReference type="EMBL" id="JBHFQA010000016">
    <property type="protein sequence ID" value="KAL2085269.1"/>
    <property type="molecule type" value="Genomic_DNA"/>
</dbReference>
<reference evidence="1 2" key="1">
    <citation type="submission" date="2024-09" db="EMBL/GenBank/DDBJ databases">
        <title>A chromosome-level genome assembly of Gray's grenadier anchovy, Coilia grayii.</title>
        <authorList>
            <person name="Fu Z."/>
        </authorList>
    </citation>
    <scope>NUCLEOTIDE SEQUENCE [LARGE SCALE GENOMIC DNA]</scope>
    <source>
        <strain evidence="1">G4</strain>
        <tissue evidence="1">Muscle</tissue>
    </source>
</reference>
<evidence type="ECO:0000313" key="1">
    <source>
        <dbReference type="EMBL" id="KAL2085269.1"/>
    </source>
</evidence>
<protein>
    <submittedName>
        <fullName evidence="1">Uncharacterized protein</fullName>
    </submittedName>
</protein>
<keyword evidence="2" id="KW-1185">Reference proteome</keyword>
<sequence length="200" mass="22147">MPITKVIKPKTTEIKPKTVEVNVRTKTLESPLARRSTGINKKRASSCTRCNASFGHHKNDSVKPTTPNGHVLKCEKKGKPCVASSKPRDTHVKYEPTITKADQKVIQEIQSHRAFTVIPPNPKKRSEIQKKAEAELAALEDLRLSRAMGYISLAPSSVGGCLTLEEVRKKQQQELQTRRKKRQVGKCAATDIVVLGTSQS</sequence>
<dbReference type="PANTHER" id="PTHR22529">
    <property type="entry name" value="EPITHELIAL-STROMAL INTERACTION PROTEIN 1"/>
    <property type="match status" value="1"/>
</dbReference>
<dbReference type="PANTHER" id="PTHR22529:SF2">
    <property type="match status" value="1"/>
</dbReference>
<accession>A0ABD1JEV1</accession>
<dbReference type="AlphaFoldDB" id="A0ABD1JEV1"/>
<organism evidence="1 2">
    <name type="scientific">Coilia grayii</name>
    <name type="common">Gray's grenadier anchovy</name>
    <dbReference type="NCBI Taxonomy" id="363190"/>
    <lineage>
        <taxon>Eukaryota</taxon>
        <taxon>Metazoa</taxon>
        <taxon>Chordata</taxon>
        <taxon>Craniata</taxon>
        <taxon>Vertebrata</taxon>
        <taxon>Euteleostomi</taxon>
        <taxon>Actinopterygii</taxon>
        <taxon>Neopterygii</taxon>
        <taxon>Teleostei</taxon>
        <taxon>Clupei</taxon>
        <taxon>Clupeiformes</taxon>
        <taxon>Clupeoidei</taxon>
        <taxon>Engraulidae</taxon>
        <taxon>Coilinae</taxon>
        <taxon>Coilia</taxon>
    </lineage>
</organism>
<dbReference type="Proteomes" id="UP001591681">
    <property type="component" value="Unassembled WGS sequence"/>
</dbReference>
<gene>
    <name evidence="1" type="ORF">ACEWY4_018589</name>
</gene>
<name>A0ABD1JEV1_9TELE</name>
<dbReference type="InterPro" id="IPR026185">
    <property type="entry name" value="EPSTI1"/>
</dbReference>
<comment type="caution">
    <text evidence="1">The sequence shown here is derived from an EMBL/GenBank/DDBJ whole genome shotgun (WGS) entry which is preliminary data.</text>
</comment>